<name>A0A8H7AT09_9EURO</name>
<evidence type="ECO:0000256" key="1">
    <source>
        <dbReference type="SAM" id="MobiDB-lite"/>
    </source>
</evidence>
<keyword evidence="3" id="KW-1185">Reference proteome</keyword>
<feature type="region of interest" description="Disordered" evidence="1">
    <location>
        <begin position="426"/>
        <end position="458"/>
    </location>
</feature>
<dbReference type="OrthoDB" id="4540820at2759"/>
<feature type="compositionally biased region" description="Polar residues" evidence="1">
    <location>
        <begin position="487"/>
        <end position="502"/>
    </location>
</feature>
<feature type="region of interest" description="Disordered" evidence="1">
    <location>
        <begin position="237"/>
        <end position="278"/>
    </location>
</feature>
<dbReference type="Proteomes" id="UP000606974">
    <property type="component" value="Unassembled WGS sequence"/>
</dbReference>
<feature type="compositionally biased region" description="Low complexity" evidence="1">
    <location>
        <begin position="261"/>
        <end position="276"/>
    </location>
</feature>
<feature type="compositionally biased region" description="Basic and acidic residues" evidence="1">
    <location>
        <begin position="475"/>
        <end position="486"/>
    </location>
</feature>
<sequence length="502" mass="57569">MAHSNSINASQKYHGLPGEESYARRAFDKHFEELYSNDVNAESLYKAQTHTFARFAKVHPRVAFLLDQLLFIYDDLDTILDMFKLNYRIACPENSLSQQTVRFKGLDPFGYFSTEGIDYEHRSCLLHLRSALDQWNEGIFGPIFRETARDVLHHARTADRSTIMDELLSEDTALELDRVPVSKDRGIWVVRRDLASKENMLSHSLQRIKNSLDNHEISNEAWVQYGREPARPLARFATSPAREERHYSPERSQHRARKGNRSMSRESSASSRAPPSTIYTWAPEEPGLYKMSIAVWSATKEQWVDSMAVMDTGCEGGNFVSSAFLTDHLDMVTHIEDGSDEHHVQWVDFQGKTDFKPTGKVKLRWYGRVIESGRKGRRGQEMSSWFRVAPHLDLESGVQPFQVLLGQEFLHENQLIQYTGLRLYKSKPKQSAKEAQEDEAETRRRQQQRQDLERLHSRKVSISTVPTIIPSLMKDSSDDLSIRSRTDSSVQGSPNTGSTVDD</sequence>
<dbReference type="EMBL" id="JAACFV010000012">
    <property type="protein sequence ID" value="KAF7512481.1"/>
    <property type="molecule type" value="Genomic_DNA"/>
</dbReference>
<evidence type="ECO:0000313" key="3">
    <source>
        <dbReference type="Proteomes" id="UP000606974"/>
    </source>
</evidence>
<proteinExistence type="predicted"/>
<comment type="caution">
    <text evidence="2">The sequence shown here is derived from an EMBL/GenBank/DDBJ whole genome shotgun (WGS) entry which is preliminary data.</text>
</comment>
<feature type="region of interest" description="Disordered" evidence="1">
    <location>
        <begin position="472"/>
        <end position="502"/>
    </location>
</feature>
<feature type="compositionally biased region" description="Basic and acidic residues" evidence="1">
    <location>
        <begin position="431"/>
        <end position="455"/>
    </location>
</feature>
<dbReference type="AlphaFoldDB" id="A0A8H7AT09"/>
<feature type="compositionally biased region" description="Basic and acidic residues" evidence="1">
    <location>
        <begin position="241"/>
        <end position="253"/>
    </location>
</feature>
<protein>
    <submittedName>
        <fullName evidence="2">Uncharacterized protein</fullName>
    </submittedName>
</protein>
<gene>
    <name evidence="2" type="ORF">GJ744_001416</name>
</gene>
<evidence type="ECO:0000313" key="2">
    <source>
        <dbReference type="EMBL" id="KAF7512481.1"/>
    </source>
</evidence>
<accession>A0A8H7AT09</accession>
<organism evidence="2 3">
    <name type="scientific">Endocarpon pusillum</name>
    <dbReference type="NCBI Taxonomy" id="364733"/>
    <lineage>
        <taxon>Eukaryota</taxon>
        <taxon>Fungi</taxon>
        <taxon>Dikarya</taxon>
        <taxon>Ascomycota</taxon>
        <taxon>Pezizomycotina</taxon>
        <taxon>Eurotiomycetes</taxon>
        <taxon>Chaetothyriomycetidae</taxon>
        <taxon>Verrucariales</taxon>
        <taxon>Verrucariaceae</taxon>
        <taxon>Endocarpon</taxon>
    </lineage>
</organism>
<reference evidence="2" key="1">
    <citation type="submission" date="2020-02" db="EMBL/GenBank/DDBJ databases">
        <authorList>
            <person name="Palmer J.M."/>
        </authorList>
    </citation>
    <scope>NUCLEOTIDE SEQUENCE</scope>
    <source>
        <strain evidence="2">EPUS1.4</strain>
        <tissue evidence="2">Thallus</tissue>
    </source>
</reference>